<evidence type="ECO:0000256" key="2">
    <source>
        <dbReference type="ARBA" id="ARBA00004427"/>
    </source>
</evidence>
<dbReference type="GO" id="GO:0002181">
    <property type="term" value="P:cytoplasmic translation"/>
    <property type="evidence" value="ECO:0007669"/>
    <property type="project" value="TreeGrafter"/>
</dbReference>
<dbReference type="NCBIfam" id="NF004424">
    <property type="entry name" value="PRK05766.1"/>
    <property type="match status" value="1"/>
</dbReference>
<keyword evidence="6" id="KW-0256">Endoplasmic reticulum</keyword>
<comment type="similarity">
    <text evidence="4">Belongs to the universal ribosomal protein uS14 family.</text>
</comment>
<keyword evidence="8" id="KW-0689">Ribosomal protein</keyword>
<dbReference type="InterPro" id="IPR018271">
    <property type="entry name" value="Ribosomal_uS14_CS"/>
</dbReference>
<dbReference type="GO" id="GO:0008270">
    <property type="term" value="F:zinc ion binding"/>
    <property type="evidence" value="ECO:0007669"/>
    <property type="project" value="InterPro"/>
</dbReference>
<dbReference type="GO" id="GO:0003735">
    <property type="term" value="F:structural constituent of ribosome"/>
    <property type="evidence" value="ECO:0007669"/>
    <property type="project" value="InterPro"/>
</dbReference>
<evidence type="ECO:0000256" key="9">
    <source>
        <dbReference type="ARBA" id="ARBA00023274"/>
    </source>
</evidence>
<dbReference type="InterPro" id="IPR043140">
    <property type="entry name" value="Ribosomal_uS14_sf"/>
</dbReference>
<dbReference type="InterPro" id="IPR039744">
    <property type="entry name" value="RIbosomal_uS14_euk_arc"/>
</dbReference>
<evidence type="ECO:0000256" key="8">
    <source>
        <dbReference type="ARBA" id="ARBA00022980"/>
    </source>
</evidence>
<dbReference type="GO" id="GO:0022627">
    <property type="term" value="C:cytosolic small ribosomal subunit"/>
    <property type="evidence" value="ECO:0007669"/>
    <property type="project" value="TreeGrafter"/>
</dbReference>
<dbReference type="Pfam" id="PF00253">
    <property type="entry name" value="Ribosomal_S14"/>
    <property type="match status" value="1"/>
</dbReference>
<gene>
    <name evidence="12" type="ORF">TGEB3V08_LOCUS5387</name>
</gene>
<dbReference type="EMBL" id="OE841000">
    <property type="protein sequence ID" value="CAD7593609.1"/>
    <property type="molecule type" value="Genomic_DNA"/>
</dbReference>
<evidence type="ECO:0000256" key="4">
    <source>
        <dbReference type="ARBA" id="ARBA00009083"/>
    </source>
</evidence>
<sequence>MTPLIYDIRDTPLSGVAVGRGFVPRLRWSRGSNMSSRACANGHGLIRKYGLNLCRQCFREYAGDIGFKKYDHHEVDWGNVSTHLIYNLKKAYWEKLRRELVLQQPVSHGDNINLKAKELAWALQAAMRKAIPVMKEVTRCVGNRPWNEQLQKLRGYARRARREYQRWLELAGRLPLLNIYQQRKEEFENTMKIIKNDSWERFVQEELRKNAWRVPFQTAEGKIRPPAVISTLKNWLGY</sequence>
<dbReference type="PROSITE" id="PS00527">
    <property type="entry name" value="RIBOSOMAL_S14"/>
    <property type="match status" value="1"/>
</dbReference>
<evidence type="ECO:0000256" key="1">
    <source>
        <dbReference type="ARBA" id="ARBA00001947"/>
    </source>
</evidence>
<dbReference type="FunFam" id="4.10.830.10:FF:000002">
    <property type="entry name" value="40S ribosomal protein S29"/>
    <property type="match status" value="1"/>
</dbReference>
<keyword evidence="7" id="KW-0862">Zinc</keyword>
<evidence type="ECO:0000256" key="7">
    <source>
        <dbReference type="ARBA" id="ARBA00022833"/>
    </source>
</evidence>
<organism evidence="12">
    <name type="scientific">Timema genevievae</name>
    <name type="common">Walking stick</name>
    <dbReference type="NCBI Taxonomy" id="629358"/>
    <lineage>
        <taxon>Eukaryota</taxon>
        <taxon>Metazoa</taxon>
        <taxon>Ecdysozoa</taxon>
        <taxon>Arthropoda</taxon>
        <taxon>Hexapoda</taxon>
        <taxon>Insecta</taxon>
        <taxon>Pterygota</taxon>
        <taxon>Neoptera</taxon>
        <taxon>Polyneoptera</taxon>
        <taxon>Phasmatodea</taxon>
        <taxon>Timematodea</taxon>
        <taxon>Timematoidea</taxon>
        <taxon>Timematidae</taxon>
        <taxon>Timema</taxon>
    </lineage>
</organism>
<evidence type="ECO:0000256" key="6">
    <source>
        <dbReference type="ARBA" id="ARBA00022824"/>
    </source>
</evidence>
<dbReference type="GO" id="GO:0005791">
    <property type="term" value="C:rough endoplasmic reticulum"/>
    <property type="evidence" value="ECO:0007669"/>
    <property type="project" value="UniProtKB-SubCell"/>
</dbReference>
<accession>A0A7R9JY87</accession>
<comment type="subunit">
    <text evidence="5">Component of the 40S small ribosomal subunit.</text>
</comment>
<evidence type="ECO:0000256" key="10">
    <source>
        <dbReference type="ARBA" id="ARBA00035167"/>
    </source>
</evidence>
<evidence type="ECO:0000256" key="5">
    <source>
        <dbReference type="ARBA" id="ARBA00011542"/>
    </source>
</evidence>
<name>A0A7R9JY87_TIMGE</name>
<dbReference type="Gene3D" id="4.10.830.10">
    <property type="entry name" value="30s Ribosomal Protein S14, Chain N"/>
    <property type="match status" value="1"/>
</dbReference>
<proteinExistence type="inferred from homology"/>
<reference evidence="12" key="1">
    <citation type="submission" date="2020-11" db="EMBL/GenBank/DDBJ databases">
        <authorList>
            <person name="Tran Van P."/>
        </authorList>
    </citation>
    <scope>NUCLEOTIDE SEQUENCE</scope>
</reference>
<dbReference type="InterPro" id="IPR001209">
    <property type="entry name" value="Ribosomal_uS14"/>
</dbReference>
<dbReference type="AlphaFoldDB" id="A0A7R9JY87"/>
<comment type="cofactor">
    <cofactor evidence="1">
        <name>Zn(2+)</name>
        <dbReference type="ChEBI" id="CHEBI:29105"/>
    </cofactor>
</comment>
<dbReference type="PANTHER" id="PTHR12010:SF2">
    <property type="entry name" value="40S RIBOSOMAL PROTEIN S29"/>
    <property type="match status" value="1"/>
</dbReference>
<comment type="subcellular location">
    <subcellularLocation>
        <location evidence="3">Cytoplasm</location>
        <location evidence="3">Cytosol</location>
    </subcellularLocation>
    <subcellularLocation>
        <location evidence="2">Rough endoplasmic reticulum</location>
    </subcellularLocation>
</comment>
<evidence type="ECO:0000313" key="12">
    <source>
        <dbReference type="EMBL" id="CAD7593609.1"/>
    </source>
</evidence>
<evidence type="ECO:0000256" key="3">
    <source>
        <dbReference type="ARBA" id="ARBA00004514"/>
    </source>
</evidence>
<dbReference type="PANTHER" id="PTHR12010">
    <property type="entry name" value="40S RIBOSOMAL PROTEIN S29"/>
    <property type="match status" value="1"/>
</dbReference>
<protein>
    <recommendedName>
        <fullName evidence="10">Small ribosomal subunit protein uS14</fullName>
    </recommendedName>
    <alternativeName>
        <fullName evidence="11">40S ribosomal protein S29</fullName>
    </alternativeName>
</protein>
<keyword evidence="9" id="KW-0687">Ribonucleoprotein</keyword>
<evidence type="ECO:0000256" key="11">
    <source>
        <dbReference type="ARBA" id="ARBA00035455"/>
    </source>
</evidence>